<proteinExistence type="predicted"/>
<dbReference type="InterPro" id="IPR013752">
    <property type="entry name" value="KPA_reductase"/>
</dbReference>
<protein>
    <submittedName>
        <fullName evidence="3">Uncharacterized protein</fullName>
    </submittedName>
</protein>
<evidence type="ECO:0000313" key="4">
    <source>
        <dbReference type="Proteomes" id="UP000279259"/>
    </source>
</evidence>
<dbReference type="AlphaFoldDB" id="A0A427YH63"/>
<organism evidence="3 4">
    <name type="scientific">Saitozyma podzolica</name>
    <dbReference type="NCBI Taxonomy" id="1890683"/>
    <lineage>
        <taxon>Eukaryota</taxon>
        <taxon>Fungi</taxon>
        <taxon>Dikarya</taxon>
        <taxon>Basidiomycota</taxon>
        <taxon>Agaricomycotina</taxon>
        <taxon>Tremellomycetes</taxon>
        <taxon>Tremellales</taxon>
        <taxon>Trimorphomycetaceae</taxon>
        <taxon>Saitozyma</taxon>
    </lineage>
</organism>
<keyword evidence="4" id="KW-1185">Reference proteome</keyword>
<dbReference type="Pfam" id="PF02558">
    <property type="entry name" value="ApbA"/>
    <property type="match status" value="1"/>
</dbReference>
<dbReference type="GO" id="GO:0005737">
    <property type="term" value="C:cytoplasm"/>
    <property type="evidence" value="ECO:0007669"/>
    <property type="project" value="TreeGrafter"/>
</dbReference>
<name>A0A427YH63_9TREE</name>
<dbReference type="Gene3D" id="3.40.50.720">
    <property type="entry name" value="NAD(P)-binding Rossmann-like Domain"/>
    <property type="match status" value="1"/>
</dbReference>
<feature type="domain" description="Ketopantoate reductase N-terminal" evidence="1">
    <location>
        <begin position="16"/>
        <end position="173"/>
    </location>
</feature>
<dbReference type="OrthoDB" id="3609at2759"/>
<evidence type="ECO:0000259" key="2">
    <source>
        <dbReference type="Pfam" id="PF08546"/>
    </source>
</evidence>
<dbReference type="Gene3D" id="1.10.1040.10">
    <property type="entry name" value="N-(1-d-carboxylethyl)-l-norvaline Dehydrogenase, domain 2"/>
    <property type="match status" value="1"/>
</dbReference>
<gene>
    <name evidence="3" type="ORF">EHS25_000972</name>
</gene>
<reference evidence="3 4" key="1">
    <citation type="submission" date="2018-11" db="EMBL/GenBank/DDBJ databases">
        <title>Genome sequence of Saitozyma podzolica DSM 27192.</title>
        <authorList>
            <person name="Aliyu H."/>
            <person name="Gorte O."/>
            <person name="Ochsenreither K."/>
        </authorList>
    </citation>
    <scope>NUCLEOTIDE SEQUENCE [LARGE SCALE GENOMIC DNA]</scope>
    <source>
        <strain evidence="3 4">DSM 27192</strain>
    </source>
</reference>
<sequence length="399" mass="43613">MTVPVSNTNGDAPVDILLIGLGSIGSVYAYILEKTGKARVTAVARSNYDLYTKGGVTLSTERFGTHLGWKPYRIVKSQSEAFADDTHYAFCLVTTKCLPDVNPTPKLLADAIASGKVGAWALIQNGLGIEEDLYQAVKHLSTPIISSLAWIGIMTNPDGSVVNWRGQDTLASGIYPPLPCVPAGQDAAVGAGDRVFSKREKEALELWVGILRDGGANVKVTDHVDATRFSKNIWNCAWSSIQGLVRTRPASWYDIDPWITQPMRDFMREIVDVGFEAGLLKEGMIQYPGGDLMGSRESVAEACWTRTPRRPAEIEQIIEMSHARRNAGGGHKMSLWVDVEMGRPIEVEVIVGAVVRLAKQIGVKTPLLDYTYALMKGLQVEILEQQEAKREAAKKTLTA</sequence>
<dbReference type="EMBL" id="RSCD01000010">
    <property type="protein sequence ID" value="RSH90367.1"/>
    <property type="molecule type" value="Genomic_DNA"/>
</dbReference>
<evidence type="ECO:0000313" key="3">
    <source>
        <dbReference type="EMBL" id="RSH90367.1"/>
    </source>
</evidence>
<dbReference type="Pfam" id="PF08546">
    <property type="entry name" value="ApbA_C"/>
    <property type="match status" value="1"/>
</dbReference>
<dbReference type="Proteomes" id="UP000279259">
    <property type="component" value="Unassembled WGS sequence"/>
</dbReference>
<dbReference type="SUPFAM" id="SSF48179">
    <property type="entry name" value="6-phosphogluconate dehydrogenase C-terminal domain-like"/>
    <property type="match status" value="1"/>
</dbReference>
<dbReference type="InterPro" id="IPR013328">
    <property type="entry name" value="6PGD_dom2"/>
</dbReference>
<comment type="caution">
    <text evidence="3">The sequence shown here is derived from an EMBL/GenBank/DDBJ whole genome shotgun (WGS) entry which is preliminary data.</text>
</comment>
<feature type="domain" description="Ketopantoate reductase C-terminal" evidence="2">
    <location>
        <begin position="225"/>
        <end position="379"/>
    </location>
</feature>
<evidence type="ECO:0000259" key="1">
    <source>
        <dbReference type="Pfam" id="PF02558"/>
    </source>
</evidence>
<dbReference type="PANTHER" id="PTHR21708:SF43">
    <property type="entry name" value="KETOPANTOATE REDUCTASE C-TERMINAL DOMAIN-CONTAINING PROTEIN"/>
    <property type="match status" value="1"/>
</dbReference>
<dbReference type="PANTHER" id="PTHR21708">
    <property type="entry name" value="PROBABLE 2-DEHYDROPANTOATE 2-REDUCTASE"/>
    <property type="match status" value="1"/>
</dbReference>
<dbReference type="InterPro" id="IPR008927">
    <property type="entry name" value="6-PGluconate_DH-like_C_sf"/>
</dbReference>
<accession>A0A427YH63</accession>
<dbReference type="InterPro" id="IPR051402">
    <property type="entry name" value="KPR-Related"/>
</dbReference>
<dbReference type="InterPro" id="IPR013332">
    <property type="entry name" value="KPR_N"/>
</dbReference>
<dbReference type="STRING" id="1890683.A0A427YH63"/>